<protein>
    <submittedName>
        <fullName evidence="3">Uncharacterized protein</fullName>
    </submittedName>
</protein>
<gene>
    <name evidence="3" type="ORF">BU14_0096s0026</name>
</gene>
<feature type="chain" id="PRO_5013208193" evidence="2">
    <location>
        <begin position="19"/>
        <end position="277"/>
    </location>
</feature>
<name>A0A1X6PE19_PORUM</name>
<dbReference type="Proteomes" id="UP000218209">
    <property type="component" value="Unassembled WGS sequence"/>
</dbReference>
<evidence type="ECO:0000256" key="2">
    <source>
        <dbReference type="SAM" id="SignalP"/>
    </source>
</evidence>
<accession>A0A1X6PE19</accession>
<sequence length="277" mass="29713">MASTLVVPLQLVMLGADALFAMHSRLRQEVTGADTVPVAKCDTIFDEMFQNIFESALAEGMFRLQPPLPSVALRAWLRGVLTHPSVRMDGASHERLFRMVAAGISSQLLRATPAPSRVAGLPATKLSALASLLRDVRLREEATRIHNAVGVFYSALPPGEAARLRFAALASLADVPRPPVDALVRELLQLPSGHLAPPPQGAGRRSLGLVRVFNDAGEVRSEYTIAVAGNHAFDELAREDAAREEAALAGGGVPPPMATRRTLRCRRGRPTRRTSGG</sequence>
<organism evidence="3 4">
    <name type="scientific">Porphyra umbilicalis</name>
    <name type="common">Purple laver</name>
    <name type="synonym">Red alga</name>
    <dbReference type="NCBI Taxonomy" id="2786"/>
    <lineage>
        <taxon>Eukaryota</taxon>
        <taxon>Rhodophyta</taxon>
        <taxon>Bangiophyceae</taxon>
        <taxon>Bangiales</taxon>
        <taxon>Bangiaceae</taxon>
        <taxon>Porphyra</taxon>
    </lineage>
</organism>
<feature type="compositionally biased region" description="Basic residues" evidence="1">
    <location>
        <begin position="261"/>
        <end position="277"/>
    </location>
</feature>
<feature type="signal peptide" evidence="2">
    <location>
        <begin position="1"/>
        <end position="18"/>
    </location>
</feature>
<dbReference type="AlphaFoldDB" id="A0A1X6PE19"/>
<dbReference type="EMBL" id="KV918803">
    <property type="protein sequence ID" value="OSX78873.1"/>
    <property type="molecule type" value="Genomic_DNA"/>
</dbReference>
<dbReference type="Pfam" id="PF10188">
    <property type="entry name" value="Oscp1"/>
    <property type="match status" value="1"/>
</dbReference>
<evidence type="ECO:0000256" key="1">
    <source>
        <dbReference type="SAM" id="MobiDB-lite"/>
    </source>
</evidence>
<keyword evidence="2" id="KW-0732">Signal</keyword>
<evidence type="ECO:0000313" key="3">
    <source>
        <dbReference type="EMBL" id="OSX78873.1"/>
    </source>
</evidence>
<evidence type="ECO:0000313" key="4">
    <source>
        <dbReference type="Proteomes" id="UP000218209"/>
    </source>
</evidence>
<keyword evidence="4" id="KW-1185">Reference proteome</keyword>
<dbReference type="InterPro" id="IPR019332">
    <property type="entry name" value="OSCP1"/>
</dbReference>
<reference evidence="3 4" key="1">
    <citation type="submission" date="2017-03" db="EMBL/GenBank/DDBJ databases">
        <title>WGS assembly of Porphyra umbilicalis.</title>
        <authorList>
            <person name="Brawley S.H."/>
            <person name="Blouin N.A."/>
            <person name="Ficko-Blean E."/>
            <person name="Wheeler G.L."/>
            <person name="Lohr M."/>
            <person name="Goodson H.V."/>
            <person name="Jenkins J.W."/>
            <person name="Blaby-Haas C.E."/>
            <person name="Helliwell K.E."/>
            <person name="Chan C."/>
            <person name="Marriage T."/>
            <person name="Bhattacharya D."/>
            <person name="Klein A.S."/>
            <person name="Badis Y."/>
            <person name="Brodie J."/>
            <person name="Cao Y."/>
            <person name="Collen J."/>
            <person name="Dittami S.M."/>
            <person name="Gachon C.M."/>
            <person name="Green B.R."/>
            <person name="Karpowicz S."/>
            <person name="Kim J.W."/>
            <person name="Kudahl U."/>
            <person name="Lin S."/>
            <person name="Michel G."/>
            <person name="Mittag M."/>
            <person name="Olson B.J."/>
            <person name="Pangilinan J."/>
            <person name="Peng Y."/>
            <person name="Qiu H."/>
            <person name="Shu S."/>
            <person name="Singer J.T."/>
            <person name="Smith A.G."/>
            <person name="Sprecher B.N."/>
            <person name="Wagner V."/>
            <person name="Wang W."/>
            <person name="Wang Z.-Y."/>
            <person name="Yan J."/>
            <person name="Yarish C."/>
            <person name="Zoeuner-Riek S."/>
            <person name="Zhuang Y."/>
            <person name="Zou Y."/>
            <person name="Lindquist E.A."/>
            <person name="Grimwood J."/>
            <person name="Barry K."/>
            <person name="Rokhsar D.S."/>
            <person name="Schmutz J."/>
            <person name="Stiller J.W."/>
            <person name="Grossman A.R."/>
            <person name="Prochnik S.E."/>
        </authorList>
    </citation>
    <scope>NUCLEOTIDE SEQUENCE [LARGE SCALE GENOMIC DNA]</scope>
    <source>
        <strain evidence="3">4086291</strain>
    </source>
</reference>
<feature type="region of interest" description="Disordered" evidence="1">
    <location>
        <begin position="247"/>
        <end position="277"/>
    </location>
</feature>
<proteinExistence type="predicted"/>